<feature type="transmembrane region" description="Helical" evidence="1">
    <location>
        <begin position="249"/>
        <end position="272"/>
    </location>
</feature>
<dbReference type="Proteomes" id="UP000673197">
    <property type="component" value="Unassembled WGS sequence"/>
</dbReference>
<dbReference type="GO" id="GO:0016787">
    <property type="term" value="F:hydrolase activity"/>
    <property type="evidence" value="ECO:0007669"/>
    <property type="project" value="UniProtKB-KW"/>
</dbReference>
<evidence type="ECO:0000313" key="2">
    <source>
        <dbReference type="EMBL" id="MBP0944409.1"/>
    </source>
</evidence>
<keyword evidence="1" id="KW-0472">Membrane</keyword>
<protein>
    <submittedName>
        <fullName evidence="2">Metal-dependent hydrolase</fullName>
    </submittedName>
</protein>
<evidence type="ECO:0000313" key="3">
    <source>
        <dbReference type="Proteomes" id="UP000673197"/>
    </source>
</evidence>
<dbReference type="EMBL" id="JAFFZW010000001">
    <property type="protein sequence ID" value="MBP0944409.1"/>
    <property type="molecule type" value="Genomic_DNA"/>
</dbReference>
<gene>
    <name evidence="2" type="ORF">JTJ32_03585</name>
</gene>
<dbReference type="Pfam" id="PF10118">
    <property type="entry name" value="Metal_hydrol"/>
    <property type="match status" value="1"/>
</dbReference>
<keyword evidence="1" id="KW-1133">Transmembrane helix</keyword>
<dbReference type="PANTHER" id="PTHR39456">
    <property type="entry name" value="METAL-DEPENDENT HYDROLASE"/>
    <property type="match status" value="1"/>
</dbReference>
<keyword evidence="2" id="KW-0378">Hydrolase</keyword>
<organism evidence="2 3">
    <name type="scientific">Pseudomonas alliivorans</name>
    <dbReference type="NCBI Taxonomy" id="2810613"/>
    <lineage>
        <taxon>Bacteria</taxon>
        <taxon>Pseudomonadati</taxon>
        <taxon>Pseudomonadota</taxon>
        <taxon>Gammaproteobacteria</taxon>
        <taxon>Pseudomonadales</taxon>
        <taxon>Pseudomonadaceae</taxon>
        <taxon>Pseudomonas</taxon>
    </lineage>
</organism>
<feature type="transmembrane region" description="Helical" evidence="1">
    <location>
        <begin position="211"/>
        <end position="237"/>
    </location>
</feature>
<comment type="caution">
    <text evidence="2">The sequence shown here is derived from an EMBL/GenBank/DDBJ whole genome shotgun (WGS) entry which is preliminary data.</text>
</comment>
<dbReference type="PANTHER" id="PTHR39456:SF1">
    <property type="entry name" value="METAL-DEPENDENT HYDROLASE"/>
    <property type="match status" value="1"/>
</dbReference>
<reference evidence="2 3" key="1">
    <citation type="journal article" date="2022" name="Syst. Appl. Microbiol.">
        <title>Pseudomonas alliivorans sp. nov., a plant-pathogenic bacterium isolated from onion foliage in Georgia, USA.</title>
        <authorList>
            <person name="Zhao M."/>
            <person name="Tyson C."/>
            <person name="Chen H.C."/>
            <person name="Paudel S."/>
            <person name="Gitaitis R."/>
            <person name="Kvitko B."/>
            <person name="Dutta B."/>
        </authorList>
    </citation>
    <scope>NUCLEOTIDE SEQUENCE [LARGE SCALE GENOMIC DNA]</scope>
    <source>
        <strain evidence="2 3">20GA0068</strain>
    </source>
</reference>
<proteinExistence type="predicted"/>
<evidence type="ECO:0000256" key="1">
    <source>
        <dbReference type="SAM" id="Phobius"/>
    </source>
</evidence>
<keyword evidence="3" id="KW-1185">Reference proteome</keyword>
<accession>A0ABS4C1A7</accession>
<keyword evidence="1" id="KW-0812">Transmembrane</keyword>
<name>A0ABS4C1A7_9PSED</name>
<dbReference type="InterPro" id="IPR016516">
    <property type="entry name" value="UCP07580"/>
</dbReference>
<sequence>MDHTARKNTHANPISAELRCKRSDTGLISLIPVRRDLKFDLPPDRVTNWHGGCVQTTHLFNTISIITPLAERYVIEGLHQFRNSIDDADLIEKIDGLVAQEAIHTREHRRYNALLDQAGLPVEEVMRWWQTLFDVTRRTWVAPWFRLAAIMMLEHHTAAASSRLLKMPWFLEDSVEGYRELLTWHSLEEIEHKSVSFEAWEQVVKPGWRHYVYRTFTTLVISPPFWIAFYASLFRVLQMDKRSAKPLMGYWHLFMLMFGPRGLITSNAWVWIRYFLPGYHPWKEDNSEALACAMKALIKRRTAR</sequence>